<name>A0A8U1H4I8_SALNM</name>
<feature type="region of interest" description="Disordered" evidence="2">
    <location>
        <begin position="862"/>
        <end position="888"/>
    </location>
</feature>
<feature type="coiled-coil region" evidence="1">
    <location>
        <begin position="497"/>
        <end position="524"/>
    </location>
</feature>
<reference evidence="5 6" key="1">
    <citation type="submission" date="2025-04" db="UniProtKB">
        <authorList>
            <consortium name="RefSeq"/>
        </authorList>
    </citation>
    <scope>IDENTIFICATION</scope>
    <source>
        <tissue evidence="5 6">White muscle</tissue>
    </source>
</reference>
<feature type="compositionally biased region" description="Basic and acidic residues" evidence="2">
    <location>
        <begin position="263"/>
        <end position="272"/>
    </location>
</feature>
<feature type="region of interest" description="Disordered" evidence="2">
    <location>
        <begin position="726"/>
        <end position="752"/>
    </location>
</feature>
<dbReference type="CTD" id="22874"/>
<feature type="region of interest" description="Disordered" evidence="2">
    <location>
        <begin position="307"/>
        <end position="335"/>
    </location>
</feature>
<dbReference type="RefSeq" id="XP_038869063.1">
    <property type="nucleotide sequence ID" value="XM_039013135.1"/>
</dbReference>
<dbReference type="PANTHER" id="PTHR12752:SF5">
    <property type="entry name" value="PLECKSTRIN HOMOLOGY DOMAIN-CONTAINING FAMILY A MEMBER 6"/>
    <property type="match status" value="1"/>
</dbReference>
<evidence type="ECO:0000313" key="5">
    <source>
        <dbReference type="RefSeq" id="XP_038869063.1"/>
    </source>
</evidence>
<accession>A0A8U1H4I8</accession>
<dbReference type="AlphaFoldDB" id="A0A8U1H4I8"/>
<dbReference type="PANTHER" id="PTHR12752">
    <property type="entry name" value="PHOSPHOINOSITOL 3-PHOSPHATE-BINDING PROTEIN"/>
    <property type="match status" value="1"/>
</dbReference>
<dbReference type="GeneID" id="120062993"/>
<evidence type="ECO:0000313" key="4">
    <source>
        <dbReference type="Proteomes" id="UP000808372"/>
    </source>
</evidence>
<dbReference type="Proteomes" id="UP000808372">
    <property type="component" value="Chromosome 2"/>
</dbReference>
<feature type="compositionally biased region" description="Low complexity" evidence="2">
    <location>
        <begin position="600"/>
        <end position="626"/>
    </location>
</feature>
<feature type="compositionally biased region" description="Low complexity" evidence="2">
    <location>
        <begin position="309"/>
        <end position="335"/>
    </location>
</feature>
<feature type="region of interest" description="Disordered" evidence="2">
    <location>
        <begin position="582"/>
        <end position="714"/>
    </location>
</feature>
<feature type="compositionally biased region" description="Basic and acidic residues" evidence="2">
    <location>
        <begin position="85"/>
        <end position="102"/>
    </location>
</feature>
<protein>
    <submittedName>
        <fullName evidence="5 6">Pleckstrin homology domain-containing family A member 6 isoform X7</fullName>
    </submittedName>
</protein>
<keyword evidence="4" id="KW-1185">Reference proteome</keyword>
<gene>
    <name evidence="5 6" type="primary">plekha6</name>
</gene>
<proteinExistence type="predicted"/>
<dbReference type="Pfam" id="PF25541">
    <property type="entry name" value="TBCA_PH"/>
    <property type="match status" value="1"/>
</dbReference>
<feature type="region of interest" description="Disordered" evidence="2">
    <location>
        <begin position="1"/>
        <end position="157"/>
    </location>
</feature>
<keyword evidence="1" id="KW-0175">Coiled coil</keyword>
<feature type="compositionally biased region" description="Basic and acidic residues" evidence="2">
    <location>
        <begin position="878"/>
        <end position="888"/>
    </location>
</feature>
<feature type="compositionally biased region" description="Polar residues" evidence="2">
    <location>
        <begin position="10"/>
        <end position="24"/>
    </location>
</feature>
<feature type="region of interest" description="Disordered" evidence="2">
    <location>
        <begin position="905"/>
        <end position="938"/>
    </location>
</feature>
<feature type="compositionally biased region" description="Basic and acidic residues" evidence="2">
    <location>
        <begin position="58"/>
        <end position="68"/>
    </location>
</feature>
<dbReference type="RefSeq" id="XP_038869071.1">
    <property type="nucleotide sequence ID" value="XM_039013143.1"/>
</dbReference>
<feature type="domain" description="Pleckstrin homology" evidence="3">
    <location>
        <begin position="439"/>
        <end position="577"/>
    </location>
</feature>
<feature type="compositionally biased region" description="Basic and acidic residues" evidence="2">
    <location>
        <begin position="145"/>
        <end position="156"/>
    </location>
</feature>
<evidence type="ECO:0000256" key="2">
    <source>
        <dbReference type="SAM" id="MobiDB-lite"/>
    </source>
</evidence>
<feature type="region of interest" description="Disordered" evidence="2">
    <location>
        <begin position="257"/>
        <end position="295"/>
    </location>
</feature>
<feature type="compositionally biased region" description="Low complexity" evidence="2">
    <location>
        <begin position="124"/>
        <end position="137"/>
    </location>
</feature>
<feature type="compositionally biased region" description="Basic and acidic residues" evidence="2">
    <location>
        <begin position="682"/>
        <end position="695"/>
    </location>
</feature>
<sequence length="938" mass="104559">MNEAAHVQIQPAQRTTNSEATTPTAELHGNTLVTKGPEPHTQTHTHIEDNGQTTDLLDPERGSREPAHHKVNGVAMETPPPSTSHSEKEGRMGGERGERGERGVLGPGGAPHHQPNGWGPYGPPNHGNGPPQGNGRPPLVPPEGGMREGREVRDQPENVVLRRGFVPRTNPERQAQRKSSMTQLQQWVNQRRVIAVQEDLNSPSHYYTVNRGVPADYYSVYSSVGGGPGYVEEYPIYPPGVRPDSICSVSAVGYDRVGPPRWTNDEKRRSLRDGPLYGPPLPRDPYGPKPSPAYYDQMDAAQTAMRRLSIQPRSRSVPRSPSSSMGGPYSPSPHSFASPICSPSARFDRGPGRLREDVIYADPSVYGLRRSLSSPKYDYPGDRRSLSQGMYHYNYPASPSLHSKMEDILDLQLQRNLEYLDQQVPPFHDPYRELHPTLKLNEIETSKLLGRLCEQNRFLKDQEAVVHRLRMDKDSLEGALVATHQEMELYRGQPLVADKLQLKKETLQNQLINIRGELSQASSALTTTRMEFEALEDEVNAIHGDLWEQLNAGGQSEMVHRHIQKEFWRVQEVWEGLHKSNLSRGTDTAKHRVASGASGSFSTNSPASPLSSVSLTSPLSPFSPVPGSQVSPTKQLGPEQKYGYRQDVSPGERTNSNEAQELDQDRQANMNKVGIVPPRTKSPMEDQGHSYDHGITRRNGKVPNGISRERPKSAVFPAEVKSKMSIEEQNERIRRNQSSSVRDKRRSLNLGSQAGNNYRVVKRRLTAHEVDIKDLEAAVRGGGLQESPREEIARLRRLQMEPDYYDLDISKELCAPNKVLIPERYLDVEPNTPLSPEEQKEKQKKVERIKTLIAKSNLQNVVPLLDGPTEGGGPHHHGNPEQKIQEQEKRIEISCALAAEASRRSRLLSAQCAPSPPPPRPTWPLPRPAPTSPTPFTS</sequence>
<organism evidence="4 6">
    <name type="scientific">Salvelinus namaycush</name>
    <name type="common">Lake trout</name>
    <name type="synonym">Salmo namaycush</name>
    <dbReference type="NCBI Taxonomy" id="8040"/>
    <lineage>
        <taxon>Eukaryota</taxon>
        <taxon>Metazoa</taxon>
        <taxon>Chordata</taxon>
        <taxon>Craniata</taxon>
        <taxon>Vertebrata</taxon>
        <taxon>Euteleostomi</taxon>
        <taxon>Actinopterygii</taxon>
        <taxon>Neopterygii</taxon>
        <taxon>Teleostei</taxon>
        <taxon>Protacanthopterygii</taxon>
        <taxon>Salmoniformes</taxon>
        <taxon>Salmonidae</taxon>
        <taxon>Salmoninae</taxon>
        <taxon>Salvelinus</taxon>
    </lineage>
</organism>
<dbReference type="InterPro" id="IPR057971">
    <property type="entry name" value="PKHA4-7_TBCA"/>
</dbReference>
<feature type="compositionally biased region" description="Pro residues" evidence="2">
    <location>
        <begin position="914"/>
        <end position="938"/>
    </location>
</feature>
<feature type="compositionally biased region" description="Pro residues" evidence="2">
    <location>
        <begin position="277"/>
        <end position="291"/>
    </location>
</feature>
<evidence type="ECO:0000313" key="6">
    <source>
        <dbReference type="RefSeq" id="XP_038869071.1"/>
    </source>
</evidence>
<evidence type="ECO:0000256" key="1">
    <source>
        <dbReference type="SAM" id="Coils"/>
    </source>
</evidence>
<feature type="compositionally biased region" description="Polar residues" evidence="2">
    <location>
        <begin position="40"/>
        <end position="55"/>
    </location>
</feature>
<evidence type="ECO:0000259" key="3">
    <source>
        <dbReference type="Pfam" id="PF25541"/>
    </source>
</evidence>